<feature type="transmembrane region" description="Helical" evidence="1">
    <location>
        <begin position="78"/>
        <end position="96"/>
    </location>
</feature>
<organism evidence="2">
    <name type="scientific">Opuntia streptacantha</name>
    <name type="common">Prickly pear cactus</name>
    <name type="synonym">Opuntia cardona</name>
    <dbReference type="NCBI Taxonomy" id="393608"/>
    <lineage>
        <taxon>Eukaryota</taxon>
        <taxon>Viridiplantae</taxon>
        <taxon>Streptophyta</taxon>
        <taxon>Embryophyta</taxon>
        <taxon>Tracheophyta</taxon>
        <taxon>Spermatophyta</taxon>
        <taxon>Magnoliopsida</taxon>
        <taxon>eudicotyledons</taxon>
        <taxon>Gunneridae</taxon>
        <taxon>Pentapetalae</taxon>
        <taxon>Caryophyllales</taxon>
        <taxon>Cactineae</taxon>
        <taxon>Cactaceae</taxon>
        <taxon>Opuntioideae</taxon>
        <taxon>Opuntia</taxon>
    </lineage>
</organism>
<dbReference type="EMBL" id="GISG01165893">
    <property type="protein sequence ID" value="MBA4650633.1"/>
    <property type="molecule type" value="Transcribed_RNA"/>
</dbReference>
<evidence type="ECO:0000256" key="1">
    <source>
        <dbReference type="SAM" id="Phobius"/>
    </source>
</evidence>
<accession>A0A7C8ZSW8</accession>
<keyword evidence="1" id="KW-1133">Transmembrane helix</keyword>
<dbReference type="AlphaFoldDB" id="A0A7C8ZSW8"/>
<reference evidence="2" key="1">
    <citation type="journal article" date="2013" name="J. Plant Res.">
        <title>Effect of fungi and light on seed germination of three Opuntia species from semiarid lands of central Mexico.</title>
        <authorList>
            <person name="Delgado-Sanchez P."/>
            <person name="Jimenez-Bremont J.F."/>
            <person name="Guerrero-Gonzalez Mde L."/>
            <person name="Flores J."/>
        </authorList>
    </citation>
    <scope>NUCLEOTIDE SEQUENCE</scope>
    <source>
        <tissue evidence="2">Cladode</tissue>
    </source>
</reference>
<dbReference type="EMBL" id="GISG01165895">
    <property type="protein sequence ID" value="MBA4650635.1"/>
    <property type="molecule type" value="Transcribed_RNA"/>
</dbReference>
<protein>
    <submittedName>
        <fullName evidence="2">Uncharacterized protein</fullName>
    </submittedName>
</protein>
<keyword evidence="1" id="KW-0812">Transmembrane</keyword>
<evidence type="ECO:0000313" key="2">
    <source>
        <dbReference type="EMBL" id="MBA4650634.1"/>
    </source>
</evidence>
<feature type="transmembrane region" description="Helical" evidence="1">
    <location>
        <begin position="47"/>
        <end position="66"/>
    </location>
</feature>
<name>A0A7C8ZSW8_OPUST</name>
<proteinExistence type="predicted"/>
<keyword evidence="1" id="KW-0472">Membrane</keyword>
<reference evidence="2" key="2">
    <citation type="submission" date="2020-07" db="EMBL/GenBank/DDBJ databases">
        <authorList>
            <person name="Vera ALvarez R."/>
            <person name="Arias-Moreno D.M."/>
            <person name="Jimenez-Jacinto V."/>
            <person name="Jimenez-Bremont J.F."/>
            <person name="Swaminathan K."/>
            <person name="Moose S.P."/>
            <person name="Guerrero-Gonzalez M.L."/>
            <person name="Marino-Ramirez L."/>
            <person name="Landsman D."/>
            <person name="Rodriguez-Kessler M."/>
            <person name="Delgado-Sanchez P."/>
        </authorList>
    </citation>
    <scope>NUCLEOTIDE SEQUENCE</scope>
    <source>
        <tissue evidence="2">Cladode</tissue>
    </source>
</reference>
<dbReference type="EMBL" id="GISG01165894">
    <property type="protein sequence ID" value="MBA4650634.1"/>
    <property type="molecule type" value="Transcribed_RNA"/>
</dbReference>
<sequence>MMTIRDPCCLLRLLCLCSHPLFSIQFSHLGLVSVFRHLACRAGRLDIWTLPVLVGFLLFHLSQLELLLQFHSSIRNHMWFHVLFPMLPILVLLKAVKNGENRA</sequence>